<accession>A0A168LQM5</accession>
<evidence type="ECO:0000313" key="19">
    <source>
        <dbReference type="Proteomes" id="UP000078561"/>
    </source>
</evidence>
<evidence type="ECO:0000256" key="11">
    <source>
        <dbReference type="ARBA" id="ARBA00022838"/>
    </source>
</evidence>
<keyword evidence="6" id="KW-0158">Chromosome</keyword>
<dbReference type="PANTHER" id="PTHR28025">
    <property type="entry name" value="DASH COMPLEX SUBUNIT DAD1"/>
    <property type="match status" value="1"/>
</dbReference>
<evidence type="ECO:0000256" key="8">
    <source>
        <dbReference type="ARBA" id="ARBA00022618"/>
    </source>
</evidence>
<dbReference type="OMA" id="ENFMGSR"/>
<evidence type="ECO:0000256" key="6">
    <source>
        <dbReference type="ARBA" id="ARBA00022454"/>
    </source>
</evidence>
<keyword evidence="12" id="KW-0206">Cytoskeleton</keyword>
<comment type="similarity">
    <text evidence="4">Belongs to the DASH complex DAD1 family.</text>
</comment>
<dbReference type="EMBL" id="LT551723">
    <property type="protein sequence ID" value="SAL97299.1"/>
    <property type="molecule type" value="Genomic_DNA"/>
</dbReference>
<evidence type="ECO:0000256" key="5">
    <source>
        <dbReference type="ARBA" id="ARBA00020261"/>
    </source>
</evidence>
<dbReference type="Pfam" id="PF08649">
    <property type="entry name" value="DASH_Dad1"/>
    <property type="match status" value="1"/>
</dbReference>
<dbReference type="GO" id="GO:0005876">
    <property type="term" value="C:spindle microtubule"/>
    <property type="evidence" value="ECO:0007669"/>
    <property type="project" value="TreeGrafter"/>
</dbReference>
<feature type="compositionally biased region" description="Polar residues" evidence="17">
    <location>
        <begin position="93"/>
        <end position="105"/>
    </location>
</feature>
<comment type="subcellular location">
    <subcellularLocation>
        <location evidence="3">Chromosome</location>
        <location evidence="3">Centromere</location>
        <location evidence="3">Kinetochore</location>
    </subcellularLocation>
    <subcellularLocation>
        <location evidence="2">Cytoplasm</location>
        <location evidence="2">Cytoskeleton</location>
        <location evidence="2">Spindle</location>
    </subcellularLocation>
    <subcellularLocation>
        <location evidence="1">Nucleus</location>
    </subcellularLocation>
</comment>
<feature type="compositionally biased region" description="Low complexity" evidence="17">
    <location>
        <begin position="69"/>
        <end position="92"/>
    </location>
</feature>
<dbReference type="STRING" id="4829.A0A168LQM5"/>
<evidence type="ECO:0000256" key="10">
    <source>
        <dbReference type="ARBA" id="ARBA00022776"/>
    </source>
</evidence>
<dbReference type="PANTHER" id="PTHR28025:SF1">
    <property type="entry name" value="DASH COMPLEX SUBUNIT DAD1"/>
    <property type="match status" value="1"/>
</dbReference>
<dbReference type="GO" id="GO:0072686">
    <property type="term" value="C:mitotic spindle"/>
    <property type="evidence" value="ECO:0007669"/>
    <property type="project" value="InterPro"/>
</dbReference>
<keyword evidence="19" id="KW-1185">Reference proteome</keyword>
<sequence length="105" mass="11867">MSSTFEKERDKLMEGVSHGLQQILSGLDDLNRNLESVNTIGLEFEAPAKVWQQFHTFVMPPDEAPPEEQQQQQQNDSRKSSQSVSSLPSQLLTDTNSTRSIRTPH</sequence>
<evidence type="ECO:0000256" key="3">
    <source>
        <dbReference type="ARBA" id="ARBA00004629"/>
    </source>
</evidence>
<keyword evidence="10" id="KW-0498">Mitosis</keyword>
<protein>
    <recommendedName>
        <fullName evidence="5">DASH complex subunit DAD1</fullName>
    </recommendedName>
    <alternativeName>
        <fullName evidence="16">Outer kinetochore protein DAD1</fullName>
    </alternativeName>
</protein>
<evidence type="ECO:0000256" key="13">
    <source>
        <dbReference type="ARBA" id="ARBA00023242"/>
    </source>
</evidence>
<dbReference type="GO" id="GO:0051301">
    <property type="term" value="P:cell division"/>
    <property type="evidence" value="ECO:0007669"/>
    <property type="project" value="UniProtKB-KW"/>
</dbReference>
<proteinExistence type="inferred from homology"/>
<evidence type="ECO:0000256" key="4">
    <source>
        <dbReference type="ARBA" id="ARBA00010146"/>
    </source>
</evidence>
<evidence type="ECO:0000256" key="7">
    <source>
        <dbReference type="ARBA" id="ARBA00022490"/>
    </source>
</evidence>
<dbReference type="GO" id="GO:0051010">
    <property type="term" value="F:microtubule plus-end binding"/>
    <property type="evidence" value="ECO:0007669"/>
    <property type="project" value="TreeGrafter"/>
</dbReference>
<keyword evidence="14" id="KW-0131">Cell cycle</keyword>
<evidence type="ECO:0000313" key="18">
    <source>
        <dbReference type="EMBL" id="SAL97299.1"/>
    </source>
</evidence>
<keyword evidence="11" id="KW-0995">Kinetochore</keyword>
<keyword evidence="13" id="KW-0539">Nucleus</keyword>
<keyword evidence="15" id="KW-0137">Centromere</keyword>
<evidence type="ECO:0000256" key="14">
    <source>
        <dbReference type="ARBA" id="ARBA00023306"/>
    </source>
</evidence>
<evidence type="ECO:0000256" key="2">
    <source>
        <dbReference type="ARBA" id="ARBA00004186"/>
    </source>
</evidence>
<dbReference type="OrthoDB" id="5566853at2759"/>
<evidence type="ECO:0000256" key="12">
    <source>
        <dbReference type="ARBA" id="ARBA00023212"/>
    </source>
</evidence>
<dbReference type="InterPro" id="IPR013958">
    <property type="entry name" value="DASH_Dad1"/>
</dbReference>
<organism evidence="18">
    <name type="scientific">Absidia glauca</name>
    <name type="common">Pin mould</name>
    <dbReference type="NCBI Taxonomy" id="4829"/>
    <lineage>
        <taxon>Eukaryota</taxon>
        <taxon>Fungi</taxon>
        <taxon>Fungi incertae sedis</taxon>
        <taxon>Mucoromycota</taxon>
        <taxon>Mucoromycotina</taxon>
        <taxon>Mucoromycetes</taxon>
        <taxon>Mucorales</taxon>
        <taxon>Cunninghamellaceae</taxon>
        <taxon>Absidia</taxon>
    </lineage>
</organism>
<dbReference type="GO" id="GO:0042729">
    <property type="term" value="C:DASH complex"/>
    <property type="evidence" value="ECO:0007669"/>
    <property type="project" value="InterPro"/>
</dbReference>
<dbReference type="AlphaFoldDB" id="A0A168LQM5"/>
<gene>
    <name evidence="18" type="primary">ABSGL_02786.1 scaffold 3929</name>
</gene>
<evidence type="ECO:0000256" key="1">
    <source>
        <dbReference type="ARBA" id="ARBA00004123"/>
    </source>
</evidence>
<dbReference type="InParanoid" id="A0A168LQM5"/>
<evidence type="ECO:0000256" key="15">
    <source>
        <dbReference type="ARBA" id="ARBA00023328"/>
    </source>
</evidence>
<evidence type="ECO:0000256" key="16">
    <source>
        <dbReference type="ARBA" id="ARBA00030566"/>
    </source>
</evidence>
<dbReference type="Proteomes" id="UP000078561">
    <property type="component" value="Unassembled WGS sequence"/>
</dbReference>
<feature type="region of interest" description="Disordered" evidence="17">
    <location>
        <begin position="56"/>
        <end position="105"/>
    </location>
</feature>
<keyword evidence="8" id="KW-0132">Cell division</keyword>
<keyword evidence="9" id="KW-0493">Microtubule</keyword>
<dbReference type="GO" id="GO:0044732">
    <property type="term" value="C:mitotic spindle pole body"/>
    <property type="evidence" value="ECO:0007669"/>
    <property type="project" value="TreeGrafter"/>
</dbReference>
<evidence type="ECO:0000256" key="9">
    <source>
        <dbReference type="ARBA" id="ARBA00022701"/>
    </source>
</evidence>
<reference evidence="18" key="1">
    <citation type="submission" date="2016-04" db="EMBL/GenBank/DDBJ databases">
        <authorList>
            <person name="Evans L.H."/>
            <person name="Alamgir A."/>
            <person name="Owens N."/>
            <person name="Weber N.D."/>
            <person name="Virtaneva K."/>
            <person name="Barbian K."/>
            <person name="Babar A."/>
            <person name="Rosenke K."/>
        </authorList>
    </citation>
    <scope>NUCLEOTIDE SEQUENCE [LARGE SCALE GENOMIC DNA]</scope>
    <source>
        <strain evidence="18">CBS 101.48</strain>
    </source>
</reference>
<name>A0A168LQM5_ABSGL</name>
<evidence type="ECO:0000256" key="17">
    <source>
        <dbReference type="SAM" id="MobiDB-lite"/>
    </source>
</evidence>
<keyword evidence="7" id="KW-0963">Cytoplasm</keyword>